<accession>A0A4Z0BQQ6</accession>
<evidence type="ECO:0000313" key="2">
    <source>
        <dbReference type="Proteomes" id="UP000297564"/>
    </source>
</evidence>
<name>A0A4Z0BQQ6_9BURK</name>
<protein>
    <submittedName>
        <fullName evidence="1">Uncharacterized protein</fullName>
    </submittedName>
</protein>
<reference evidence="1 2" key="1">
    <citation type="submission" date="2019-03" db="EMBL/GenBank/DDBJ databases">
        <title>Ramlibacter rhizophilus CCTCC AB2015357, whole genome shotgun sequence.</title>
        <authorList>
            <person name="Zhang X."/>
            <person name="Feng G."/>
            <person name="Zhu H."/>
        </authorList>
    </citation>
    <scope>NUCLEOTIDE SEQUENCE [LARGE SCALE GENOMIC DNA]</scope>
    <source>
        <strain evidence="1 2">CCTCC AB2015357</strain>
    </source>
</reference>
<organism evidence="1 2">
    <name type="scientific">Ramlibacter rhizophilus</name>
    <dbReference type="NCBI Taxonomy" id="1781167"/>
    <lineage>
        <taxon>Bacteria</taxon>
        <taxon>Pseudomonadati</taxon>
        <taxon>Pseudomonadota</taxon>
        <taxon>Betaproteobacteria</taxon>
        <taxon>Burkholderiales</taxon>
        <taxon>Comamonadaceae</taxon>
        <taxon>Ramlibacter</taxon>
    </lineage>
</organism>
<proteinExistence type="predicted"/>
<keyword evidence="2" id="KW-1185">Reference proteome</keyword>
<gene>
    <name evidence="1" type="ORF">EZ242_09820</name>
</gene>
<sequence length="148" mass="15854">MAACTALLAGPAIAAPPEPPPGSAALPHIDLLLLAQPASGPPTQIASLAPERASAVQPAVLNLGLRWRPAPVAGRQFDAQVWHRVTPTPRLDGALDDEPLYGARVEMQLSAPRRVSLRDLLGMQLDNGARVSLRPRKGKVSLYYRMQF</sequence>
<comment type="caution">
    <text evidence="1">The sequence shown here is derived from an EMBL/GenBank/DDBJ whole genome shotgun (WGS) entry which is preliminary data.</text>
</comment>
<dbReference type="OrthoDB" id="8687598at2"/>
<dbReference type="EMBL" id="SMLL01000003">
    <property type="protein sequence ID" value="TFZ01656.1"/>
    <property type="molecule type" value="Genomic_DNA"/>
</dbReference>
<evidence type="ECO:0000313" key="1">
    <source>
        <dbReference type="EMBL" id="TFZ01656.1"/>
    </source>
</evidence>
<dbReference type="Proteomes" id="UP000297564">
    <property type="component" value="Unassembled WGS sequence"/>
</dbReference>
<dbReference type="AlphaFoldDB" id="A0A4Z0BQQ6"/>